<dbReference type="EMBL" id="JAEPRA010000004">
    <property type="protein sequence ID" value="KAG2186761.1"/>
    <property type="molecule type" value="Genomic_DNA"/>
</dbReference>
<protein>
    <submittedName>
        <fullName evidence="2">Uncharacterized protein</fullName>
    </submittedName>
</protein>
<evidence type="ECO:0000313" key="2">
    <source>
        <dbReference type="EMBL" id="KAG2186761.1"/>
    </source>
</evidence>
<name>A0A8H7Q6M1_9FUNG</name>
<evidence type="ECO:0000256" key="1">
    <source>
        <dbReference type="SAM" id="MobiDB-lite"/>
    </source>
</evidence>
<evidence type="ECO:0000313" key="3">
    <source>
        <dbReference type="Proteomes" id="UP000612746"/>
    </source>
</evidence>
<sequence>MQNVGRTDECNDYTDKAIAQIPFPCSYYNMTRSPLRPTKVFVISSTTDRLSSLASEDRFEQYQVSGSNFKRRAVSPSVSLTGSPVLSGISSPPANFMMYGTSPTNTSANAAARVQQRTNQPPSHRFNLHDASGGLSKMSLSEE</sequence>
<accession>A0A8H7Q6M1</accession>
<organism evidence="2 3">
    <name type="scientific">Umbelopsis vinacea</name>
    <dbReference type="NCBI Taxonomy" id="44442"/>
    <lineage>
        <taxon>Eukaryota</taxon>
        <taxon>Fungi</taxon>
        <taxon>Fungi incertae sedis</taxon>
        <taxon>Mucoromycota</taxon>
        <taxon>Mucoromycotina</taxon>
        <taxon>Umbelopsidomycetes</taxon>
        <taxon>Umbelopsidales</taxon>
        <taxon>Umbelopsidaceae</taxon>
        <taxon>Umbelopsis</taxon>
    </lineage>
</organism>
<dbReference type="Proteomes" id="UP000612746">
    <property type="component" value="Unassembled WGS sequence"/>
</dbReference>
<reference evidence="2" key="1">
    <citation type="submission" date="2020-12" db="EMBL/GenBank/DDBJ databases">
        <title>Metabolic potential, ecology and presence of endohyphal bacteria is reflected in genomic diversity of Mucoromycotina.</title>
        <authorList>
            <person name="Muszewska A."/>
            <person name="Okrasinska A."/>
            <person name="Steczkiewicz K."/>
            <person name="Drgas O."/>
            <person name="Orlowska M."/>
            <person name="Perlinska-Lenart U."/>
            <person name="Aleksandrzak-Piekarczyk T."/>
            <person name="Szatraj K."/>
            <person name="Zielenkiewicz U."/>
            <person name="Pilsyk S."/>
            <person name="Malc E."/>
            <person name="Mieczkowski P."/>
            <person name="Kruszewska J.S."/>
            <person name="Biernat P."/>
            <person name="Pawlowska J."/>
        </authorList>
    </citation>
    <scope>NUCLEOTIDE SEQUENCE</scope>
    <source>
        <strain evidence="2">WA0000051536</strain>
    </source>
</reference>
<proteinExistence type="predicted"/>
<comment type="caution">
    <text evidence="2">The sequence shown here is derived from an EMBL/GenBank/DDBJ whole genome shotgun (WGS) entry which is preliminary data.</text>
</comment>
<feature type="compositionally biased region" description="Low complexity" evidence="1">
    <location>
        <begin position="101"/>
        <end position="112"/>
    </location>
</feature>
<gene>
    <name evidence="2" type="ORF">INT44_002987</name>
</gene>
<feature type="region of interest" description="Disordered" evidence="1">
    <location>
        <begin position="101"/>
        <end position="143"/>
    </location>
</feature>
<dbReference type="OrthoDB" id="340550at2759"/>
<dbReference type="AlphaFoldDB" id="A0A8H7Q6M1"/>
<keyword evidence="3" id="KW-1185">Reference proteome</keyword>